<dbReference type="EMBL" id="BAAAQT010000006">
    <property type="protein sequence ID" value="GAA2174464.1"/>
    <property type="molecule type" value="Genomic_DNA"/>
</dbReference>
<dbReference type="InterPro" id="IPR013078">
    <property type="entry name" value="His_Pase_superF_clade-1"/>
</dbReference>
<name>A0ABN3AUB2_9MICO</name>
<dbReference type="CDD" id="cd07067">
    <property type="entry name" value="HP_PGM_like"/>
    <property type="match status" value="1"/>
</dbReference>
<gene>
    <name evidence="2" type="ORF">GCM10009846_20510</name>
</gene>
<dbReference type="InterPro" id="IPR022492">
    <property type="entry name" value="Phosphomutase_MSMEG4193_put"/>
</dbReference>
<dbReference type="Pfam" id="PF00300">
    <property type="entry name" value="His_Phos_1"/>
    <property type="match status" value="1"/>
</dbReference>
<dbReference type="InterPro" id="IPR050275">
    <property type="entry name" value="PGM_Phosphatase"/>
</dbReference>
<accession>A0ABN3AUB2</accession>
<organism evidence="2 3">
    <name type="scientific">Agrococcus versicolor</name>
    <dbReference type="NCBI Taxonomy" id="501482"/>
    <lineage>
        <taxon>Bacteria</taxon>
        <taxon>Bacillati</taxon>
        <taxon>Actinomycetota</taxon>
        <taxon>Actinomycetes</taxon>
        <taxon>Micrococcales</taxon>
        <taxon>Microbacteriaceae</taxon>
        <taxon>Agrococcus</taxon>
    </lineage>
</organism>
<comment type="caution">
    <text evidence="2">The sequence shown here is derived from an EMBL/GenBank/DDBJ whole genome shotgun (WGS) entry which is preliminary data.</text>
</comment>
<dbReference type="Gene3D" id="3.40.50.1240">
    <property type="entry name" value="Phosphoglycerate mutase-like"/>
    <property type="match status" value="1"/>
</dbReference>
<evidence type="ECO:0000313" key="3">
    <source>
        <dbReference type="Proteomes" id="UP001501599"/>
    </source>
</evidence>
<dbReference type="Proteomes" id="UP001501599">
    <property type="component" value="Unassembled WGS sequence"/>
</dbReference>
<keyword evidence="3" id="KW-1185">Reference proteome</keyword>
<evidence type="ECO:0000256" key="1">
    <source>
        <dbReference type="SAM" id="MobiDB-lite"/>
    </source>
</evidence>
<dbReference type="PANTHER" id="PTHR48100">
    <property type="entry name" value="BROAD-SPECIFICITY PHOSPHATASE YOR283W-RELATED"/>
    <property type="match status" value="1"/>
</dbReference>
<feature type="compositionally biased region" description="Gly residues" evidence="1">
    <location>
        <begin position="220"/>
        <end position="238"/>
    </location>
</feature>
<protein>
    <submittedName>
        <fullName evidence="2">Histidine phosphatase family protein</fullName>
    </submittedName>
</protein>
<dbReference type="SMART" id="SM00855">
    <property type="entry name" value="PGAM"/>
    <property type="match status" value="1"/>
</dbReference>
<proteinExistence type="predicted"/>
<dbReference type="InterPro" id="IPR029033">
    <property type="entry name" value="His_PPase_superfam"/>
</dbReference>
<dbReference type="RefSeq" id="WP_344343263.1">
    <property type="nucleotide sequence ID" value="NZ_BAAAQT010000006.1"/>
</dbReference>
<dbReference type="NCBIfam" id="TIGR03848">
    <property type="entry name" value="MSMEG_4193"/>
    <property type="match status" value="1"/>
</dbReference>
<sequence length="238" mass="24821">MPTVLLVRHGRTTANASGILAGRTPGVRLDDVGLQQAADAAARIAAVPLARVVSSPLERCLETADAIRARQEASPPATLEPGLSECDYGDWQGRPLAELAREDLWRVVQATPSSATFPAGESMLAMHARAVEAVRRIDADVLAEHGPDAVWAAVSHGDVLKAILADALGMHLDLFQRLHVDPASVSIVRYGTSRPQVLGCNTLAGDLAWLRPRTEDADGVGSGDAVVGGGAGPHGGRS</sequence>
<dbReference type="SUPFAM" id="SSF53254">
    <property type="entry name" value="Phosphoglycerate mutase-like"/>
    <property type="match status" value="1"/>
</dbReference>
<feature type="region of interest" description="Disordered" evidence="1">
    <location>
        <begin position="216"/>
        <end position="238"/>
    </location>
</feature>
<dbReference type="PANTHER" id="PTHR48100:SF2">
    <property type="entry name" value="CONSERVED PROTEIN"/>
    <property type="match status" value="1"/>
</dbReference>
<evidence type="ECO:0000313" key="2">
    <source>
        <dbReference type="EMBL" id="GAA2174464.1"/>
    </source>
</evidence>
<reference evidence="2 3" key="1">
    <citation type="journal article" date="2019" name="Int. J. Syst. Evol. Microbiol.">
        <title>The Global Catalogue of Microorganisms (GCM) 10K type strain sequencing project: providing services to taxonomists for standard genome sequencing and annotation.</title>
        <authorList>
            <consortium name="The Broad Institute Genomics Platform"/>
            <consortium name="The Broad Institute Genome Sequencing Center for Infectious Disease"/>
            <person name="Wu L."/>
            <person name="Ma J."/>
        </authorList>
    </citation>
    <scope>NUCLEOTIDE SEQUENCE [LARGE SCALE GENOMIC DNA]</scope>
    <source>
        <strain evidence="2 3">JCM 16026</strain>
    </source>
</reference>